<dbReference type="Proteomes" id="UP000327044">
    <property type="component" value="Unassembled WGS sequence"/>
</dbReference>
<dbReference type="Gene3D" id="2.40.128.20">
    <property type="match status" value="1"/>
</dbReference>
<proteinExistence type="predicted"/>
<evidence type="ECO:0000313" key="2">
    <source>
        <dbReference type="Proteomes" id="UP000327044"/>
    </source>
</evidence>
<evidence type="ECO:0008006" key="3">
    <source>
        <dbReference type="Google" id="ProtNLM"/>
    </source>
</evidence>
<keyword evidence="2" id="KW-1185">Reference proteome</keyword>
<gene>
    <name evidence="1" type="ORF">PPYR_13371</name>
</gene>
<comment type="caution">
    <text evidence="1">The sequence shown here is derived from an EMBL/GenBank/DDBJ whole genome shotgun (WGS) entry which is preliminary data.</text>
</comment>
<dbReference type="InterPro" id="IPR000463">
    <property type="entry name" value="Fatty_acid-bd"/>
</dbReference>
<protein>
    <recommendedName>
        <fullName evidence="3">Cytosolic fatty-acid binding proteins domain-containing protein</fullName>
    </recommendedName>
</protein>
<dbReference type="InParanoid" id="A0A5N4A8U7"/>
<sequence length="128" mass="14242">MVFAGNYKFDKSENFVEYLKSINIPDEYLAQADTASPEVTVSVDGHVYTLDDGSRKTVVKVGEEWEEDMPVVNVRVKNVGKLEGNDLMVTSTTPDGKTSVTSYKFSADGYVQILTNGDIVGKRYYVRV</sequence>
<dbReference type="AlphaFoldDB" id="A0A5N4A8U7"/>
<name>A0A5N4A8U7_PHOPY</name>
<dbReference type="PRINTS" id="PR00178">
    <property type="entry name" value="FATTYACIDBP"/>
</dbReference>
<dbReference type="GO" id="GO:0008289">
    <property type="term" value="F:lipid binding"/>
    <property type="evidence" value="ECO:0007669"/>
    <property type="project" value="InterPro"/>
</dbReference>
<evidence type="ECO:0000313" key="1">
    <source>
        <dbReference type="EMBL" id="KAB0793751.1"/>
    </source>
</evidence>
<dbReference type="SUPFAM" id="SSF50814">
    <property type="entry name" value="Lipocalins"/>
    <property type="match status" value="1"/>
</dbReference>
<dbReference type="OrthoDB" id="412780at2759"/>
<accession>A0A5N4A8U7</accession>
<organism evidence="1 2">
    <name type="scientific">Photinus pyralis</name>
    <name type="common">Common eastern firefly</name>
    <name type="synonym">Lampyris pyralis</name>
    <dbReference type="NCBI Taxonomy" id="7054"/>
    <lineage>
        <taxon>Eukaryota</taxon>
        <taxon>Metazoa</taxon>
        <taxon>Ecdysozoa</taxon>
        <taxon>Arthropoda</taxon>
        <taxon>Hexapoda</taxon>
        <taxon>Insecta</taxon>
        <taxon>Pterygota</taxon>
        <taxon>Neoptera</taxon>
        <taxon>Endopterygota</taxon>
        <taxon>Coleoptera</taxon>
        <taxon>Polyphaga</taxon>
        <taxon>Elateriformia</taxon>
        <taxon>Elateroidea</taxon>
        <taxon>Lampyridae</taxon>
        <taxon>Lampyrinae</taxon>
        <taxon>Photinus</taxon>
    </lineage>
</organism>
<reference evidence="1 2" key="1">
    <citation type="journal article" date="2018" name="Elife">
        <title>Firefly genomes illuminate parallel origins of bioluminescence in beetles.</title>
        <authorList>
            <person name="Fallon T.R."/>
            <person name="Lower S.E."/>
            <person name="Chang C.H."/>
            <person name="Bessho-Uehara M."/>
            <person name="Martin G.J."/>
            <person name="Bewick A.J."/>
            <person name="Behringer M."/>
            <person name="Debat H.J."/>
            <person name="Wong I."/>
            <person name="Day J.C."/>
            <person name="Suvorov A."/>
            <person name="Silva C.J."/>
            <person name="Stanger-Hall K.F."/>
            <person name="Hall D.W."/>
            <person name="Schmitz R.J."/>
            <person name="Nelson D.R."/>
            <person name="Lewis S.M."/>
            <person name="Shigenobu S."/>
            <person name="Bybee S.M."/>
            <person name="Larracuente A.M."/>
            <person name="Oba Y."/>
            <person name="Weng J.K."/>
        </authorList>
    </citation>
    <scope>NUCLEOTIDE SEQUENCE [LARGE SCALE GENOMIC DNA]</scope>
    <source>
        <strain evidence="1">1611_PpyrPB1</strain>
        <tissue evidence="1">Whole body</tissue>
    </source>
</reference>
<dbReference type="EMBL" id="VVIM01000009">
    <property type="protein sequence ID" value="KAB0793751.1"/>
    <property type="molecule type" value="Genomic_DNA"/>
</dbReference>
<dbReference type="InterPro" id="IPR012674">
    <property type="entry name" value="Calycin"/>
</dbReference>
<dbReference type="FunCoup" id="A0A5N4A8U7">
    <property type="interactions" value="136"/>
</dbReference>